<reference evidence="2" key="1">
    <citation type="submission" date="2022-11" db="UniProtKB">
        <authorList>
            <consortium name="WormBaseParasite"/>
        </authorList>
    </citation>
    <scope>IDENTIFICATION</scope>
</reference>
<dbReference type="Proteomes" id="UP000887576">
    <property type="component" value="Unplaced"/>
</dbReference>
<evidence type="ECO:0000313" key="2">
    <source>
        <dbReference type="WBParaSite" id="JU765_v2.g14311.t1"/>
    </source>
</evidence>
<protein>
    <submittedName>
        <fullName evidence="2">Uncharacterized protein</fullName>
    </submittedName>
</protein>
<dbReference type="WBParaSite" id="JU765_v2.g14311.t1">
    <property type="protein sequence ID" value="JU765_v2.g14311.t1"/>
    <property type="gene ID" value="JU765_v2.g14311"/>
</dbReference>
<name>A0AC34QA00_9BILA</name>
<evidence type="ECO:0000313" key="1">
    <source>
        <dbReference type="Proteomes" id="UP000887576"/>
    </source>
</evidence>
<organism evidence="1 2">
    <name type="scientific">Panagrolaimus sp. JU765</name>
    <dbReference type="NCBI Taxonomy" id="591449"/>
    <lineage>
        <taxon>Eukaryota</taxon>
        <taxon>Metazoa</taxon>
        <taxon>Ecdysozoa</taxon>
        <taxon>Nematoda</taxon>
        <taxon>Chromadorea</taxon>
        <taxon>Rhabditida</taxon>
        <taxon>Tylenchina</taxon>
        <taxon>Panagrolaimomorpha</taxon>
        <taxon>Panagrolaimoidea</taxon>
        <taxon>Panagrolaimidae</taxon>
        <taxon>Panagrolaimus</taxon>
    </lineage>
</organism>
<proteinExistence type="predicted"/>
<sequence>MFLTLISLFFLAAAEKASEKCYSCASANLLQKWPKTINNKPFYLDGFPLVADDSCDSLRGPIPVVPCPDSVCVKVVLDEPPTARAVCETGPLIVRDCWSRVMSPGNFSLKPPDERPVRLASHLNINDSVGLIHTCDGFLCNYSPKQTLFVPVILFSISL</sequence>
<accession>A0AC34QA00</accession>